<evidence type="ECO:0000256" key="6">
    <source>
        <dbReference type="SAM" id="SignalP"/>
    </source>
</evidence>
<dbReference type="Proteomes" id="UP000195440">
    <property type="component" value="Unassembled WGS sequence"/>
</dbReference>
<evidence type="ECO:0000256" key="5">
    <source>
        <dbReference type="ARBA" id="ARBA00023186"/>
    </source>
</evidence>
<keyword evidence="5" id="KW-0143">Chaperone</keyword>
<sequence length="249" mass="27605">MFLFLHRRIVLLASLVLWLLLLNTSAQASIVINTTRIIYPAADKEVSFGVHNVGNKEILVQSWLETGTEQTDPDKLPFVITPAIARLPSDGRQLVRIIYAGMGMPQDRESVLWLNVQEIPQVAAQNTLQIAIRQRMKLFFRPKGLVGDVAEAPEHLRWKLHADNTLHVENPGSFHVSMVRITAQRGDSELLDKDSQMIAPGQQLQLPLKASGNGATLSFISINDFGGQVVYRAGLKTGEVTQAVKVEPQ</sequence>
<protein>
    <submittedName>
        <fullName evidence="9">Pilus assembly protein</fullName>
    </submittedName>
</protein>
<dbReference type="Gene3D" id="2.60.40.10">
    <property type="entry name" value="Immunoglobulins"/>
    <property type="match status" value="2"/>
</dbReference>
<comment type="caution">
    <text evidence="9">The sequence shown here is derived from an EMBL/GenBank/DDBJ whole genome shotgun (WGS) entry which is preliminary data.</text>
</comment>
<keyword evidence="4" id="KW-0574">Periplasm</keyword>
<dbReference type="InterPro" id="IPR016147">
    <property type="entry name" value="Pili_assmbl_chaperone_N"/>
</dbReference>
<dbReference type="InterPro" id="IPR050643">
    <property type="entry name" value="Periplasmic_pilus_chap"/>
</dbReference>
<evidence type="ECO:0000256" key="2">
    <source>
        <dbReference type="ARBA" id="ARBA00007399"/>
    </source>
</evidence>
<dbReference type="PANTHER" id="PTHR30251">
    <property type="entry name" value="PILUS ASSEMBLY CHAPERONE"/>
    <property type="match status" value="1"/>
</dbReference>
<dbReference type="GO" id="GO:0030288">
    <property type="term" value="C:outer membrane-bounded periplasmic space"/>
    <property type="evidence" value="ECO:0007669"/>
    <property type="project" value="InterPro"/>
</dbReference>
<dbReference type="InterPro" id="IPR008962">
    <property type="entry name" value="PapD-like_sf"/>
</dbReference>
<comment type="subcellular location">
    <subcellularLocation>
        <location evidence="1">Periplasm</location>
    </subcellularLocation>
</comment>
<evidence type="ECO:0000256" key="3">
    <source>
        <dbReference type="ARBA" id="ARBA00022729"/>
    </source>
</evidence>
<dbReference type="PRINTS" id="PR00969">
    <property type="entry name" value="CHAPERONPILI"/>
</dbReference>
<dbReference type="EMBL" id="LOHF01000002">
    <property type="protein sequence ID" value="OUM75186.1"/>
    <property type="molecule type" value="Genomic_DNA"/>
</dbReference>
<dbReference type="Pfam" id="PF02753">
    <property type="entry name" value="PapD_C"/>
    <property type="match status" value="1"/>
</dbReference>
<feature type="domain" description="Pili assembly chaperone C-terminal" evidence="8">
    <location>
        <begin position="168"/>
        <end position="229"/>
    </location>
</feature>
<proteinExistence type="inferred from homology"/>
<dbReference type="OrthoDB" id="9131059at2"/>
<accession>A0A1Y3P5Q7</accession>
<dbReference type="InterPro" id="IPR013783">
    <property type="entry name" value="Ig-like_fold"/>
</dbReference>
<evidence type="ECO:0000259" key="7">
    <source>
        <dbReference type="Pfam" id="PF00345"/>
    </source>
</evidence>
<dbReference type="SUPFAM" id="SSF49584">
    <property type="entry name" value="Periplasmic chaperone C-domain"/>
    <property type="match status" value="1"/>
</dbReference>
<dbReference type="PANTHER" id="PTHR30251:SF2">
    <property type="entry name" value="FIMBRIAL CHAPERONE YADV-RELATED"/>
    <property type="match status" value="1"/>
</dbReference>
<gene>
    <name evidence="9" type="ORF">AUC60_03020</name>
</gene>
<evidence type="ECO:0000256" key="1">
    <source>
        <dbReference type="ARBA" id="ARBA00004418"/>
    </source>
</evidence>
<evidence type="ECO:0000259" key="8">
    <source>
        <dbReference type="Pfam" id="PF02753"/>
    </source>
</evidence>
<dbReference type="SUPFAM" id="SSF49354">
    <property type="entry name" value="PapD-like"/>
    <property type="match status" value="1"/>
</dbReference>
<evidence type="ECO:0000256" key="4">
    <source>
        <dbReference type="ARBA" id="ARBA00022764"/>
    </source>
</evidence>
<dbReference type="InterPro" id="IPR036316">
    <property type="entry name" value="Pili_assmbl_chap_C_dom_sf"/>
</dbReference>
<comment type="similarity">
    <text evidence="2">Belongs to the periplasmic pilus chaperone family.</text>
</comment>
<dbReference type="InterPro" id="IPR016148">
    <property type="entry name" value="Pili_assmbl_chaperone_C"/>
</dbReference>
<name>A0A1Y3P5Q7_9PSED</name>
<feature type="signal peptide" evidence="6">
    <location>
        <begin position="1"/>
        <end position="28"/>
    </location>
</feature>
<dbReference type="Pfam" id="PF00345">
    <property type="entry name" value="PapD_N"/>
    <property type="match status" value="1"/>
</dbReference>
<keyword evidence="3 6" id="KW-0732">Signal</keyword>
<organism evidence="9 10">
    <name type="scientific">Pseudomonas caspiana</name>
    <dbReference type="NCBI Taxonomy" id="1451454"/>
    <lineage>
        <taxon>Bacteria</taxon>
        <taxon>Pseudomonadati</taxon>
        <taxon>Pseudomonadota</taxon>
        <taxon>Gammaproteobacteria</taxon>
        <taxon>Pseudomonadales</taxon>
        <taxon>Pseudomonadaceae</taxon>
        <taxon>Pseudomonas</taxon>
    </lineage>
</organism>
<dbReference type="RefSeq" id="WP_087264620.1">
    <property type="nucleotide sequence ID" value="NZ_JBJGBV010000005.1"/>
</dbReference>
<dbReference type="GO" id="GO:0071555">
    <property type="term" value="P:cell wall organization"/>
    <property type="evidence" value="ECO:0007669"/>
    <property type="project" value="InterPro"/>
</dbReference>
<feature type="chain" id="PRO_5012079235" evidence="6">
    <location>
        <begin position="29"/>
        <end position="249"/>
    </location>
</feature>
<keyword evidence="10" id="KW-1185">Reference proteome</keyword>
<evidence type="ECO:0000313" key="9">
    <source>
        <dbReference type="EMBL" id="OUM75186.1"/>
    </source>
</evidence>
<dbReference type="InterPro" id="IPR001829">
    <property type="entry name" value="Pili_assmbl_chaperone_bac"/>
</dbReference>
<reference evidence="9 10" key="1">
    <citation type="journal article" date="2017" name="Syst. Appl. Microbiol.">
        <title>Pseudomonas caspiana sp. nov., a citrus pathogen in the Pseudomonas syringae phylogenetic group.</title>
        <authorList>
            <person name="Busquets A."/>
            <person name="Gomila M."/>
            <person name="Beiki F."/>
            <person name="Mulet M."/>
            <person name="Rahimian H."/>
            <person name="Garcia-Valdes E."/>
            <person name="Lalucat J."/>
        </authorList>
    </citation>
    <scope>NUCLEOTIDE SEQUENCE [LARGE SCALE GENOMIC DNA]</scope>
    <source>
        <strain evidence="9 10">FBF102</strain>
    </source>
</reference>
<evidence type="ECO:0000313" key="10">
    <source>
        <dbReference type="Proteomes" id="UP000195440"/>
    </source>
</evidence>
<dbReference type="AlphaFoldDB" id="A0A1Y3P5Q7"/>
<feature type="domain" description="Pili assembly chaperone N-terminal" evidence="7">
    <location>
        <begin position="29"/>
        <end position="145"/>
    </location>
</feature>